<keyword evidence="4" id="KW-1185">Reference proteome</keyword>
<gene>
    <name evidence="3" type="ORF">WMSIL1_LOCUS14768</name>
</gene>
<organism evidence="3 4">
    <name type="scientific">Hymenolepis diminuta</name>
    <name type="common">Rat tapeworm</name>
    <dbReference type="NCBI Taxonomy" id="6216"/>
    <lineage>
        <taxon>Eukaryota</taxon>
        <taxon>Metazoa</taxon>
        <taxon>Spiralia</taxon>
        <taxon>Lophotrochozoa</taxon>
        <taxon>Platyhelminthes</taxon>
        <taxon>Cestoda</taxon>
        <taxon>Eucestoda</taxon>
        <taxon>Cyclophyllidea</taxon>
        <taxon>Hymenolepididae</taxon>
        <taxon>Hymenolepis</taxon>
    </lineage>
</organism>
<protein>
    <recommendedName>
        <fullName evidence="2">Conserved oligomeric Golgi complex subunit 4 N-terminal domain-containing protein</fullName>
    </recommendedName>
</protein>
<evidence type="ECO:0000259" key="2">
    <source>
        <dbReference type="Pfam" id="PF20663"/>
    </source>
</evidence>
<dbReference type="EMBL" id="CABIJS010000715">
    <property type="protein sequence ID" value="VUZ57289.1"/>
    <property type="molecule type" value="Genomic_DNA"/>
</dbReference>
<evidence type="ECO:0000313" key="4">
    <source>
        <dbReference type="Proteomes" id="UP000321570"/>
    </source>
</evidence>
<dbReference type="InterPro" id="IPR048682">
    <property type="entry name" value="COG4"/>
</dbReference>
<sequence>MDADVSKLKGISELNKALLDLEEYENSLANSVNKYEERRTELDKKLCKLQESLPKMSALSTEAIRLSQIVGNAADIGIQLSSKVRQLDVAKNRVQNVEALVGNIITLCDCINNTQSALKANDIIEAAKGISLYLEMDNRTIKLV</sequence>
<dbReference type="Proteomes" id="UP000321570">
    <property type="component" value="Unassembled WGS sequence"/>
</dbReference>
<dbReference type="AlphaFoldDB" id="A0A564ZD43"/>
<proteinExistence type="predicted"/>
<accession>A0A564ZD43</accession>
<evidence type="ECO:0000313" key="3">
    <source>
        <dbReference type="EMBL" id="VUZ57289.1"/>
    </source>
</evidence>
<feature type="domain" description="Conserved oligomeric Golgi complex subunit 4 N-terminal" evidence="2">
    <location>
        <begin position="48"/>
        <end position="142"/>
    </location>
</feature>
<feature type="coiled-coil region" evidence="1">
    <location>
        <begin position="14"/>
        <end position="41"/>
    </location>
</feature>
<evidence type="ECO:0000256" key="1">
    <source>
        <dbReference type="SAM" id="Coils"/>
    </source>
</evidence>
<dbReference type="Pfam" id="PF20663">
    <property type="entry name" value="COG4_N"/>
    <property type="match status" value="1"/>
</dbReference>
<dbReference type="PANTHER" id="PTHR24016:SF0">
    <property type="entry name" value="CONSERVED OLIGOMERIC GOLGI COMPLEX SUBUNIT 4"/>
    <property type="match status" value="1"/>
</dbReference>
<keyword evidence="1" id="KW-0175">Coiled coil</keyword>
<feature type="non-terminal residue" evidence="3">
    <location>
        <position position="144"/>
    </location>
</feature>
<dbReference type="InterPro" id="IPR048680">
    <property type="entry name" value="COG4_N"/>
</dbReference>
<dbReference type="PANTHER" id="PTHR24016">
    <property type="entry name" value="CONSERVED OLIGOMERIC GOLGI COMPLEX SUBUNIT 4"/>
    <property type="match status" value="1"/>
</dbReference>
<reference evidence="3 4" key="1">
    <citation type="submission" date="2019-07" db="EMBL/GenBank/DDBJ databases">
        <authorList>
            <person name="Jastrzebski P J."/>
            <person name="Paukszto L."/>
            <person name="Jastrzebski P J."/>
        </authorList>
    </citation>
    <scope>NUCLEOTIDE SEQUENCE [LARGE SCALE GENOMIC DNA]</scope>
    <source>
        <strain evidence="3 4">WMS-il1</strain>
    </source>
</reference>
<name>A0A564ZD43_HYMDI</name>